<dbReference type="InterPro" id="IPR024571">
    <property type="entry name" value="ERAP1-like_C_dom"/>
</dbReference>
<name>A0ABW2LIX2_9PSEU</name>
<evidence type="ECO:0000256" key="1">
    <source>
        <dbReference type="ARBA" id="ARBA00000098"/>
    </source>
</evidence>
<evidence type="ECO:0000256" key="13">
    <source>
        <dbReference type="ARBA" id="ARBA00031533"/>
    </source>
</evidence>
<dbReference type="GO" id="GO:0016285">
    <property type="term" value="F:alanyl aminopeptidase activity"/>
    <property type="evidence" value="ECO:0007669"/>
    <property type="project" value="UniProtKB-EC"/>
</dbReference>
<dbReference type="PANTHER" id="PTHR11533:SF174">
    <property type="entry name" value="PUROMYCIN-SENSITIVE AMINOPEPTIDASE-RELATED"/>
    <property type="match status" value="1"/>
</dbReference>
<keyword evidence="10" id="KW-0862">Zinc</keyword>
<dbReference type="EC" id="3.4.11.2" evidence="4"/>
<feature type="domain" description="Aminopeptidase N-like N-terminal" evidence="16">
    <location>
        <begin position="106"/>
        <end position="194"/>
    </location>
</feature>
<feature type="domain" description="Peptidase M1 membrane alanine aminopeptidase" evidence="14">
    <location>
        <begin position="240"/>
        <end position="451"/>
    </location>
</feature>
<evidence type="ECO:0000256" key="4">
    <source>
        <dbReference type="ARBA" id="ARBA00012564"/>
    </source>
</evidence>
<dbReference type="Pfam" id="PF01433">
    <property type="entry name" value="Peptidase_M1"/>
    <property type="match status" value="1"/>
</dbReference>
<evidence type="ECO:0000259" key="14">
    <source>
        <dbReference type="Pfam" id="PF01433"/>
    </source>
</evidence>
<dbReference type="SUPFAM" id="SSF55486">
    <property type="entry name" value="Metalloproteases ('zincins'), catalytic domain"/>
    <property type="match status" value="1"/>
</dbReference>
<keyword evidence="18" id="KW-1185">Reference proteome</keyword>
<accession>A0ABW2LIX2</accession>
<dbReference type="RefSeq" id="WP_380667945.1">
    <property type="nucleotide sequence ID" value="NZ_JBHTCJ010000005.1"/>
</dbReference>
<dbReference type="InterPro" id="IPR027268">
    <property type="entry name" value="Peptidase_M4/M1_CTD_sf"/>
</dbReference>
<comment type="caution">
    <text evidence="17">The sequence shown here is derived from an EMBL/GenBank/DDBJ whole genome shotgun (WGS) entry which is preliminary data.</text>
</comment>
<dbReference type="InterPro" id="IPR012778">
    <property type="entry name" value="Pept_M1_aminopeptidase"/>
</dbReference>
<organism evidence="17 18">
    <name type="scientific">Saccharopolyspora griseoalba</name>
    <dbReference type="NCBI Taxonomy" id="1431848"/>
    <lineage>
        <taxon>Bacteria</taxon>
        <taxon>Bacillati</taxon>
        <taxon>Actinomycetota</taxon>
        <taxon>Actinomycetes</taxon>
        <taxon>Pseudonocardiales</taxon>
        <taxon>Pseudonocardiaceae</taxon>
        <taxon>Saccharopolyspora</taxon>
    </lineage>
</organism>
<dbReference type="InterPro" id="IPR014782">
    <property type="entry name" value="Peptidase_M1_dom"/>
</dbReference>
<keyword evidence="11" id="KW-0482">Metalloprotease</keyword>
<evidence type="ECO:0000256" key="10">
    <source>
        <dbReference type="ARBA" id="ARBA00022833"/>
    </source>
</evidence>
<evidence type="ECO:0000259" key="15">
    <source>
        <dbReference type="Pfam" id="PF11838"/>
    </source>
</evidence>
<dbReference type="PANTHER" id="PTHR11533">
    <property type="entry name" value="PROTEASE M1 ZINC METALLOPROTEASE"/>
    <property type="match status" value="1"/>
</dbReference>
<evidence type="ECO:0000256" key="7">
    <source>
        <dbReference type="ARBA" id="ARBA00022670"/>
    </source>
</evidence>
<dbReference type="NCBIfam" id="TIGR02412">
    <property type="entry name" value="pepN_strep_liv"/>
    <property type="match status" value="1"/>
</dbReference>
<comment type="similarity">
    <text evidence="3">Belongs to the peptidase M1 family.</text>
</comment>
<reference evidence="18" key="1">
    <citation type="journal article" date="2019" name="Int. J. Syst. Evol. Microbiol.">
        <title>The Global Catalogue of Microorganisms (GCM) 10K type strain sequencing project: providing services to taxonomists for standard genome sequencing and annotation.</title>
        <authorList>
            <consortium name="The Broad Institute Genomics Platform"/>
            <consortium name="The Broad Institute Genome Sequencing Center for Infectious Disease"/>
            <person name="Wu L."/>
            <person name="Ma J."/>
        </authorList>
    </citation>
    <scope>NUCLEOTIDE SEQUENCE [LARGE SCALE GENOMIC DNA]</scope>
    <source>
        <strain evidence="18">WLHS5</strain>
    </source>
</reference>
<dbReference type="PRINTS" id="PR00756">
    <property type="entry name" value="ALADIPTASE"/>
</dbReference>
<evidence type="ECO:0000256" key="3">
    <source>
        <dbReference type="ARBA" id="ARBA00010136"/>
    </source>
</evidence>
<evidence type="ECO:0000256" key="6">
    <source>
        <dbReference type="ARBA" id="ARBA00022438"/>
    </source>
</evidence>
<proteinExistence type="inferred from homology"/>
<dbReference type="Pfam" id="PF17900">
    <property type="entry name" value="Peptidase_M1_N"/>
    <property type="match status" value="1"/>
</dbReference>
<dbReference type="InterPro" id="IPR042097">
    <property type="entry name" value="Aminopeptidase_N-like_N_sf"/>
</dbReference>
<protein>
    <recommendedName>
        <fullName evidence="5">Aminopeptidase N</fullName>
        <ecNumber evidence="4">3.4.11.2</ecNumber>
    </recommendedName>
    <alternativeName>
        <fullName evidence="12">Alanine aminopeptidase</fullName>
    </alternativeName>
    <alternativeName>
        <fullName evidence="13">Lysyl aminopeptidase</fullName>
    </alternativeName>
</protein>
<evidence type="ECO:0000313" key="18">
    <source>
        <dbReference type="Proteomes" id="UP001596504"/>
    </source>
</evidence>
<dbReference type="Proteomes" id="UP001596504">
    <property type="component" value="Unassembled WGS sequence"/>
</dbReference>
<keyword evidence="9 17" id="KW-0378">Hydrolase</keyword>
<evidence type="ECO:0000259" key="16">
    <source>
        <dbReference type="Pfam" id="PF17900"/>
    </source>
</evidence>
<evidence type="ECO:0000256" key="11">
    <source>
        <dbReference type="ARBA" id="ARBA00023049"/>
    </source>
</evidence>
<evidence type="ECO:0000313" key="17">
    <source>
        <dbReference type="EMBL" id="MFC7342252.1"/>
    </source>
</evidence>
<keyword evidence="8" id="KW-0479">Metal-binding</keyword>
<evidence type="ECO:0000256" key="2">
    <source>
        <dbReference type="ARBA" id="ARBA00001947"/>
    </source>
</evidence>
<dbReference type="EMBL" id="JBHTCJ010000005">
    <property type="protein sequence ID" value="MFC7342252.1"/>
    <property type="molecule type" value="Genomic_DNA"/>
</dbReference>
<dbReference type="Gene3D" id="1.10.390.10">
    <property type="entry name" value="Neutral Protease Domain 2"/>
    <property type="match status" value="1"/>
</dbReference>
<comment type="catalytic activity">
    <reaction evidence="1">
        <text>Release of an N-terminal amino acid, Xaa-|-Yaa- from a peptide, amide or arylamide. Xaa is preferably Ala, but may be most amino acids including Pro (slow action). When a terminal hydrophobic residue is followed by a prolyl residue, the two may be released as an intact Xaa-Pro dipeptide.</text>
        <dbReference type="EC" id="3.4.11.2"/>
    </reaction>
</comment>
<feature type="domain" description="ERAP1-like C-terminal" evidence="15">
    <location>
        <begin position="534"/>
        <end position="846"/>
    </location>
</feature>
<dbReference type="Pfam" id="PF11838">
    <property type="entry name" value="ERAP1_C"/>
    <property type="match status" value="1"/>
</dbReference>
<evidence type="ECO:0000256" key="12">
    <source>
        <dbReference type="ARBA" id="ARBA00029811"/>
    </source>
</evidence>
<comment type="cofactor">
    <cofactor evidence="2">
        <name>Zn(2+)</name>
        <dbReference type="ChEBI" id="CHEBI:29105"/>
    </cofactor>
</comment>
<evidence type="ECO:0000256" key="8">
    <source>
        <dbReference type="ARBA" id="ARBA00022723"/>
    </source>
</evidence>
<dbReference type="InterPro" id="IPR045357">
    <property type="entry name" value="Aminopeptidase_N-like_N"/>
</dbReference>
<evidence type="ECO:0000256" key="5">
    <source>
        <dbReference type="ARBA" id="ARBA00015611"/>
    </source>
</evidence>
<dbReference type="InterPro" id="IPR050344">
    <property type="entry name" value="Peptidase_M1_aminopeptidases"/>
</dbReference>
<sequence length="858" mass="95018">MAPPNLTREQAEQRAALLEVQSYAIELDLSAGAGGPEVETFGSTTTVRFRSNRAGADTWIDLMASKVRSAVLNGVELDLSDYDESTGIALPGLAEENELVVRADCAYTNTGEGLHRFIDPVDGAVYLYSQFETADAKRMFTCFDQPDLKATYQITVDAPESWKVISNAAAEVAESGSGVQRHTFETTRPMSTYLVALVAGPYAEWRDTFPGEDGQDEIPLGVYCRASLAEHLDAERLFTETKQGFGFYHKAFGVPYPFGKYDQCFVPEFNAGAMENAGCVTFLEDYVFRSKVTGYLYERRAETVLHEMAHMWFGDLVTMRWWDDLWLNESFATWASVLAQVSATEYDAAWTTFASVEKSWAYRQDQLPSTHPVAADIQDLQAVEVNFDGITYAKGASVLKQLVAYVGLENFLAGLRVYFDRHAWGNATLNDLLQALEEASGRDLSWWSAQWLETTGLNMLRPRFSTDDEGRFTSFSVVQNGARPGAGEMRTHRLAIGVYDDEGGKLVRQHRVELDVTGETTEVAELVGVHRGKLVLVNDDDLTYCSLRFDPDSLASVIDRIGDIDESLPRALCWSTAWEMTREAELKARDFVNLVLGSSAEAGIGAESQIGVVQRVLLQTQTALASYADPSWQAEGWKRFSTRLLELARAAEPGSDRQLAFVNSLAGSVLGEEQLTALRGWLDGSDPLPGLTVDTDLRWQLLQALVAHGKADEAEIDAQLAQDQTATGKRRAERARSLIPDAEAKERAWQRAVHDDQLPNAISDAIIAGFQHPAQRELLAPYVQRYFAEIDEVWARRSSERAQPTVIGLFPSWAVTDETVAAADEWLAGDRPAALRRLVSEGRAGIVRALAAREFDRS</sequence>
<dbReference type="CDD" id="cd09602">
    <property type="entry name" value="M1_APN"/>
    <property type="match status" value="1"/>
</dbReference>
<gene>
    <name evidence="17" type="primary">pepN</name>
    <name evidence="17" type="ORF">ACFQRI_12620</name>
</gene>
<dbReference type="Gene3D" id="2.60.40.1730">
    <property type="entry name" value="tricorn interacting facor f3 domain"/>
    <property type="match status" value="1"/>
</dbReference>
<dbReference type="SUPFAM" id="SSF63737">
    <property type="entry name" value="Leukotriene A4 hydrolase N-terminal domain"/>
    <property type="match status" value="1"/>
</dbReference>
<keyword evidence="7" id="KW-0645">Protease</keyword>
<keyword evidence="6 17" id="KW-0031">Aminopeptidase</keyword>
<dbReference type="InterPro" id="IPR001930">
    <property type="entry name" value="Peptidase_M1"/>
</dbReference>
<evidence type="ECO:0000256" key="9">
    <source>
        <dbReference type="ARBA" id="ARBA00022801"/>
    </source>
</evidence>